<dbReference type="AlphaFoldDB" id="A0A9P8RJJ1"/>
<sequence length="65" mass="7354">MTMRYTDMPGSEARQILDQLSKDELDCVKSDAEGSIRATFMVNLDLAFTDPERAGPRMWHAISSF</sequence>
<protein>
    <submittedName>
        <fullName evidence="1">Uncharacterized protein</fullName>
    </submittedName>
</protein>
<comment type="caution">
    <text evidence="1">The sequence shown here is derived from an EMBL/GenBank/DDBJ whole genome shotgun (WGS) entry which is preliminary data.</text>
</comment>
<evidence type="ECO:0000313" key="2">
    <source>
        <dbReference type="Proteomes" id="UP000758603"/>
    </source>
</evidence>
<evidence type="ECO:0000313" key="1">
    <source>
        <dbReference type="EMBL" id="KAH6646979.1"/>
    </source>
</evidence>
<dbReference type="GeneID" id="70132795"/>
<dbReference type="RefSeq" id="XP_045953493.1">
    <property type="nucleotide sequence ID" value="XM_046103904.1"/>
</dbReference>
<organism evidence="1 2">
    <name type="scientific">Truncatella angustata</name>
    <dbReference type="NCBI Taxonomy" id="152316"/>
    <lineage>
        <taxon>Eukaryota</taxon>
        <taxon>Fungi</taxon>
        <taxon>Dikarya</taxon>
        <taxon>Ascomycota</taxon>
        <taxon>Pezizomycotina</taxon>
        <taxon>Sordariomycetes</taxon>
        <taxon>Xylariomycetidae</taxon>
        <taxon>Amphisphaeriales</taxon>
        <taxon>Sporocadaceae</taxon>
        <taxon>Truncatella</taxon>
    </lineage>
</organism>
<dbReference type="Proteomes" id="UP000758603">
    <property type="component" value="Unassembled WGS sequence"/>
</dbReference>
<name>A0A9P8RJJ1_9PEZI</name>
<gene>
    <name evidence="1" type="ORF">BKA67DRAFT_581170</name>
</gene>
<accession>A0A9P8RJJ1</accession>
<dbReference type="OrthoDB" id="10261408at2759"/>
<reference evidence="1" key="1">
    <citation type="journal article" date="2021" name="Nat. Commun.">
        <title>Genetic determinants of endophytism in the Arabidopsis root mycobiome.</title>
        <authorList>
            <person name="Mesny F."/>
            <person name="Miyauchi S."/>
            <person name="Thiergart T."/>
            <person name="Pickel B."/>
            <person name="Atanasova L."/>
            <person name="Karlsson M."/>
            <person name="Huettel B."/>
            <person name="Barry K.W."/>
            <person name="Haridas S."/>
            <person name="Chen C."/>
            <person name="Bauer D."/>
            <person name="Andreopoulos W."/>
            <person name="Pangilinan J."/>
            <person name="LaButti K."/>
            <person name="Riley R."/>
            <person name="Lipzen A."/>
            <person name="Clum A."/>
            <person name="Drula E."/>
            <person name="Henrissat B."/>
            <person name="Kohler A."/>
            <person name="Grigoriev I.V."/>
            <person name="Martin F.M."/>
            <person name="Hacquard S."/>
        </authorList>
    </citation>
    <scope>NUCLEOTIDE SEQUENCE</scope>
    <source>
        <strain evidence="1">MPI-SDFR-AT-0073</strain>
    </source>
</reference>
<keyword evidence="2" id="KW-1185">Reference proteome</keyword>
<dbReference type="EMBL" id="JAGPXC010000009">
    <property type="protein sequence ID" value="KAH6646979.1"/>
    <property type="molecule type" value="Genomic_DNA"/>
</dbReference>
<proteinExistence type="predicted"/>